<dbReference type="SUPFAM" id="SSF49899">
    <property type="entry name" value="Concanavalin A-like lectins/glucanases"/>
    <property type="match status" value="1"/>
</dbReference>
<proteinExistence type="predicted"/>
<dbReference type="InterPro" id="IPR051051">
    <property type="entry name" value="E3_ubiq-ligase_TRIM/RNF"/>
</dbReference>
<dbReference type="Ensembl" id="ENSSRHT00000031139.1">
    <property type="protein sequence ID" value="ENSSRHP00000030250.1"/>
    <property type="gene ID" value="ENSSRHG00000015694.1"/>
</dbReference>
<name>A0A673HRH6_9TELE</name>
<dbReference type="SMART" id="SM00449">
    <property type="entry name" value="SPRY"/>
    <property type="match status" value="1"/>
</dbReference>
<keyword evidence="6" id="KW-1185">Reference proteome</keyword>
<dbReference type="PROSITE" id="PS50188">
    <property type="entry name" value="B302_SPRY"/>
    <property type="match status" value="1"/>
</dbReference>
<sequence length="185" mass="21180">MYFSSLLCSDACDLTLDPNTAHVKLSLSEDNRKVTYAKEKQPYPDHADRFEHQEQVLCKQSLTGHCYWEVEWSGMVNVAVTYKTVSRKGGTESWFGYNDKSWSLYCTHNRYTAWHNCMKTDIPVLSPLSNRVGVYLDVSAGTLSFYIVSDTHTLTHLHTFNTTFTEPLYAGFRAHESSLTLCKIE</sequence>
<keyword evidence="1" id="KW-0479">Metal-binding</keyword>
<dbReference type="Pfam" id="PF13765">
    <property type="entry name" value="PRY"/>
    <property type="match status" value="1"/>
</dbReference>
<dbReference type="CDD" id="cd16040">
    <property type="entry name" value="SPRY_PRY_SNTX"/>
    <property type="match status" value="1"/>
</dbReference>
<keyword evidence="2" id="KW-0863">Zinc-finger</keyword>
<dbReference type="GO" id="GO:0008270">
    <property type="term" value="F:zinc ion binding"/>
    <property type="evidence" value="ECO:0007669"/>
    <property type="project" value="UniProtKB-KW"/>
</dbReference>
<reference evidence="5" key="1">
    <citation type="submission" date="2025-08" db="UniProtKB">
        <authorList>
            <consortium name="Ensembl"/>
        </authorList>
    </citation>
    <scope>IDENTIFICATION</scope>
</reference>
<evidence type="ECO:0000256" key="2">
    <source>
        <dbReference type="ARBA" id="ARBA00022771"/>
    </source>
</evidence>
<dbReference type="InterPro" id="IPR001870">
    <property type="entry name" value="B30.2/SPRY"/>
</dbReference>
<dbReference type="InterPro" id="IPR006574">
    <property type="entry name" value="PRY"/>
</dbReference>
<dbReference type="SMART" id="SM00589">
    <property type="entry name" value="PRY"/>
    <property type="match status" value="1"/>
</dbReference>
<dbReference type="InterPro" id="IPR013320">
    <property type="entry name" value="ConA-like_dom_sf"/>
</dbReference>
<dbReference type="AlphaFoldDB" id="A0A673HRH6"/>
<dbReference type="PRINTS" id="PR01407">
    <property type="entry name" value="BUTYPHLNCDUF"/>
</dbReference>
<dbReference type="PANTHER" id="PTHR25465">
    <property type="entry name" value="B-BOX DOMAIN CONTAINING"/>
    <property type="match status" value="1"/>
</dbReference>
<evidence type="ECO:0000256" key="1">
    <source>
        <dbReference type="ARBA" id="ARBA00022723"/>
    </source>
</evidence>
<dbReference type="Proteomes" id="UP000472270">
    <property type="component" value="Unassembled WGS sequence"/>
</dbReference>
<dbReference type="Gene3D" id="2.60.120.920">
    <property type="match status" value="1"/>
</dbReference>
<protein>
    <recommendedName>
        <fullName evidence="4">B30.2/SPRY domain-containing protein</fullName>
    </recommendedName>
</protein>
<dbReference type="InterPro" id="IPR003877">
    <property type="entry name" value="SPRY_dom"/>
</dbReference>
<dbReference type="InterPro" id="IPR043136">
    <property type="entry name" value="B30.2/SPRY_sf"/>
</dbReference>
<evidence type="ECO:0000259" key="4">
    <source>
        <dbReference type="PROSITE" id="PS50188"/>
    </source>
</evidence>
<feature type="domain" description="B30.2/SPRY" evidence="4">
    <location>
        <begin position="1"/>
        <end position="185"/>
    </location>
</feature>
<evidence type="ECO:0000256" key="3">
    <source>
        <dbReference type="ARBA" id="ARBA00022833"/>
    </source>
</evidence>
<evidence type="ECO:0000313" key="5">
    <source>
        <dbReference type="Ensembl" id="ENSSRHP00000030250.1"/>
    </source>
</evidence>
<dbReference type="PANTHER" id="PTHR25465:SF5">
    <property type="entry name" value="E3 UBIQUITIN_ISG15 LIGASE TRIM25-RELATED"/>
    <property type="match status" value="1"/>
</dbReference>
<organism evidence="5 6">
    <name type="scientific">Sinocyclocheilus rhinocerous</name>
    <dbReference type="NCBI Taxonomy" id="307959"/>
    <lineage>
        <taxon>Eukaryota</taxon>
        <taxon>Metazoa</taxon>
        <taxon>Chordata</taxon>
        <taxon>Craniata</taxon>
        <taxon>Vertebrata</taxon>
        <taxon>Euteleostomi</taxon>
        <taxon>Actinopterygii</taxon>
        <taxon>Neopterygii</taxon>
        <taxon>Teleostei</taxon>
        <taxon>Ostariophysi</taxon>
        <taxon>Cypriniformes</taxon>
        <taxon>Cyprinidae</taxon>
        <taxon>Cyprininae</taxon>
        <taxon>Sinocyclocheilus</taxon>
    </lineage>
</organism>
<keyword evidence="3" id="KW-0862">Zinc</keyword>
<dbReference type="InterPro" id="IPR003879">
    <property type="entry name" value="Butyrophylin_SPRY"/>
</dbReference>
<dbReference type="FunFam" id="2.60.120.920:FF:000037">
    <property type="entry name" value="Si:dkey-191j3.2"/>
    <property type="match status" value="1"/>
</dbReference>
<dbReference type="GO" id="GO:0005737">
    <property type="term" value="C:cytoplasm"/>
    <property type="evidence" value="ECO:0007669"/>
    <property type="project" value="UniProtKB-ARBA"/>
</dbReference>
<accession>A0A673HRH6</accession>
<dbReference type="Pfam" id="PF00622">
    <property type="entry name" value="SPRY"/>
    <property type="match status" value="1"/>
</dbReference>
<reference evidence="5" key="2">
    <citation type="submission" date="2025-09" db="UniProtKB">
        <authorList>
            <consortium name="Ensembl"/>
        </authorList>
    </citation>
    <scope>IDENTIFICATION</scope>
</reference>
<evidence type="ECO:0000313" key="6">
    <source>
        <dbReference type="Proteomes" id="UP000472270"/>
    </source>
</evidence>